<evidence type="ECO:0000256" key="6">
    <source>
        <dbReference type="ARBA" id="ARBA00022989"/>
    </source>
</evidence>
<keyword evidence="3" id="KW-0813">Transport</keyword>
<feature type="transmembrane region" description="Helical" evidence="8">
    <location>
        <begin position="100"/>
        <end position="120"/>
    </location>
</feature>
<dbReference type="EMBL" id="CP040396">
    <property type="protein sequence ID" value="QCT03944.1"/>
    <property type="molecule type" value="Genomic_DNA"/>
</dbReference>
<dbReference type="GO" id="GO:0022857">
    <property type="term" value="F:transmembrane transporter activity"/>
    <property type="evidence" value="ECO:0007669"/>
    <property type="project" value="InterPro"/>
</dbReference>
<feature type="transmembrane region" description="Helical" evidence="8">
    <location>
        <begin position="287"/>
        <end position="306"/>
    </location>
</feature>
<proteinExistence type="inferred from homology"/>
<dbReference type="GO" id="GO:0033214">
    <property type="term" value="P:siderophore-iron import into cell"/>
    <property type="evidence" value="ECO:0007669"/>
    <property type="project" value="TreeGrafter"/>
</dbReference>
<evidence type="ECO:0000256" key="2">
    <source>
        <dbReference type="ARBA" id="ARBA00007935"/>
    </source>
</evidence>
<accession>A0A4V1G498</accession>
<dbReference type="InterPro" id="IPR037294">
    <property type="entry name" value="ABC_BtuC-like"/>
</dbReference>
<dbReference type="PANTHER" id="PTHR30472">
    <property type="entry name" value="FERRIC ENTEROBACTIN TRANSPORT SYSTEM PERMEASE PROTEIN"/>
    <property type="match status" value="1"/>
</dbReference>
<dbReference type="OrthoDB" id="9811721at2"/>
<protein>
    <submittedName>
        <fullName evidence="9">Putative corrinoid ABC transporter, permease protein</fullName>
    </submittedName>
</protein>
<sequence>MNSKLAGYTIAGLLLLVLTLVVSLGIGSVHLPAGQIGAMLLQRVPGLAERFPTAWESSAEQIIMKVRLPRILLGMLVGASLATAGAAFQGVLRNPLADPFTLGVASGSSLGAALLIFYGMQYSFAGAWTLPLVAFVTGAVTLWIVLALSREQGKLPTHGLILAGVIMQSFLGAVVSFLTIMSRDTMNDILFWTLGSLSLRGWTYILVLLPYFTAGLIYLWSRSRALNLLALGERQAAYTGLNVDRLKGSVLVVATLLTAAAVSVSGVIGFVGLVIPHMIRLLTGSDYRIIIPLSALGGAVFMVWSDTAARTLLAPSEIPIGVVTAFIGAPFFAYLLYRSRRQRREGQQ</sequence>
<keyword evidence="10" id="KW-1185">Reference proteome</keyword>
<keyword evidence="5 8" id="KW-0812">Transmembrane</keyword>
<keyword evidence="7 8" id="KW-0472">Membrane</keyword>
<evidence type="ECO:0000256" key="3">
    <source>
        <dbReference type="ARBA" id="ARBA00022448"/>
    </source>
</evidence>
<feature type="transmembrane region" description="Helical" evidence="8">
    <location>
        <begin position="127"/>
        <end position="148"/>
    </location>
</feature>
<keyword evidence="4" id="KW-1003">Cell membrane</keyword>
<organism evidence="9 10">
    <name type="scientific">Paenibacillus algicola</name>
    <dbReference type="NCBI Taxonomy" id="2565926"/>
    <lineage>
        <taxon>Bacteria</taxon>
        <taxon>Bacillati</taxon>
        <taxon>Bacillota</taxon>
        <taxon>Bacilli</taxon>
        <taxon>Bacillales</taxon>
        <taxon>Paenibacillaceae</taxon>
        <taxon>Paenibacillus</taxon>
    </lineage>
</organism>
<dbReference type="AlphaFoldDB" id="A0A4V1G498"/>
<evidence type="ECO:0000256" key="1">
    <source>
        <dbReference type="ARBA" id="ARBA00004651"/>
    </source>
</evidence>
<evidence type="ECO:0000313" key="9">
    <source>
        <dbReference type="EMBL" id="QCT03944.1"/>
    </source>
</evidence>
<comment type="similarity">
    <text evidence="2">Belongs to the binding-protein-dependent transport system permease family. FecCD subfamily.</text>
</comment>
<dbReference type="SUPFAM" id="SSF81345">
    <property type="entry name" value="ABC transporter involved in vitamin B12 uptake, BtuC"/>
    <property type="match status" value="1"/>
</dbReference>
<dbReference type="Proteomes" id="UP000300879">
    <property type="component" value="Chromosome"/>
</dbReference>
<dbReference type="FunFam" id="1.10.3470.10:FF:000001">
    <property type="entry name" value="Vitamin B12 ABC transporter permease BtuC"/>
    <property type="match status" value="1"/>
</dbReference>
<dbReference type="CDD" id="cd06550">
    <property type="entry name" value="TM_ABC_iron-siderophores_like"/>
    <property type="match status" value="1"/>
</dbReference>
<evidence type="ECO:0000313" key="10">
    <source>
        <dbReference type="Proteomes" id="UP000300879"/>
    </source>
</evidence>
<dbReference type="KEGG" id="palo:E6C60_3233"/>
<evidence type="ECO:0000256" key="4">
    <source>
        <dbReference type="ARBA" id="ARBA00022475"/>
    </source>
</evidence>
<dbReference type="PANTHER" id="PTHR30472:SF25">
    <property type="entry name" value="ABC TRANSPORTER PERMEASE PROTEIN MJ0876-RELATED"/>
    <property type="match status" value="1"/>
</dbReference>
<feature type="transmembrane region" description="Helical" evidence="8">
    <location>
        <begin position="318"/>
        <end position="337"/>
    </location>
</feature>
<feature type="transmembrane region" description="Helical" evidence="8">
    <location>
        <begin position="160"/>
        <end position="180"/>
    </location>
</feature>
<feature type="transmembrane region" description="Helical" evidence="8">
    <location>
        <begin position="250"/>
        <end position="275"/>
    </location>
</feature>
<reference evidence="9 10" key="1">
    <citation type="submission" date="2019-05" db="EMBL/GenBank/DDBJ databases">
        <authorList>
            <person name="Chen C."/>
        </authorList>
    </citation>
    <scope>NUCLEOTIDE SEQUENCE [LARGE SCALE GENOMIC DNA]</scope>
    <source>
        <strain evidence="9 10">HB172198</strain>
    </source>
</reference>
<evidence type="ECO:0000256" key="5">
    <source>
        <dbReference type="ARBA" id="ARBA00022692"/>
    </source>
</evidence>
<keyword evidence="6 8" id="KW-1133">Transmembrane helix</keyword>
<gene>
    <name evidence="9" type="ORF">E6C60_3233</name>
</gene>
<name>A0A4V1G498_9BACL</name>
<dbReference type="GO" id="GO:0005886">
    <property type="term" value="C:plasma membrane"/>
    <property type="evidence" value="ECO:0007669"/>
    <property type="project" value="UniProtKB-SubCell"/>
</dbReference>
<evidence type="ECO:0000256" key="7">
    <source>
        <dbReference type="ARBA" id="ARBA00023136"/>
    </source>
</evidence>
<feature type="transmembrane region" description="Helical" evidence="8">
    <location>
        <begin position="71"/>
        <end position="88"/>
    </location>
</feature>
<feature type="transmembrane region" description="Helical" evidence="8">
    <location>
        <begin position="6"/>
        <end position="33"/>
    </location>
</feature>
<feature type="transmembrane region" description="Helical" evidence="8">
    <location>
        <begin position="201"/>
        <end position="221"/>
    </location>
</feature>
<comment type="subcellular location">
    <subcellularLocation>
        <location evidence="1">Cell membrane</location>
        <topology evidence="1">Multi-pass membrane protein</topology>
    </subcellularLocation>
</comment>
<evidence type="ECO:0000256" key="8">
    <source>
        <dbReference type="SAM" id="Phobius"/>
    </source>
</evidence>
<dbReference type="InterPro" id="IPR000522">
    <property type="entry name" value="ABC_transptr_permease_BtuC"/>
</dbReference>
<dbReference type="RefSeq" id="WP_138226746.1">
    <property type="nucleotide sequence ID" value="NZ_CP040396.1"/>
</dbReference>
<dbReference type="Pfam" id="PF01032">
    <property type="entry name" value="FecCD"/>
    <property type="match status" value="1"/>
</dbReference>
<dbReference type="Gene3D" id="1.10.3470.10">
    <property type="entry name" value="ABC transporter involved in vitamin B12 uptake, BtuC"/>
    <property type="match status" value="1"/>
</dbReference>